<dbReference type="EMBL" id="CP136864">
    <property type="protein sequence ID" value="WOJ94152.1"/>
    <property type="molecule type" value="Genomic_DNA"/>
</dbReference>
<keyword evidence="2" id="KW-1003">Cell membrane</keyword>
<keyword evidence="5 12" id="KW-1133">Transmembrane helix</keyword>
<evidence type="ECO:0000256" key="5">
    <source>
        <dbReference type="ARBA" id="ARBA00022989"/>
    </source>
</evidence>
<keyword evidence="15" id="KW-1185">Reference proteome</keyword>
<dbReference type="Proteomes" id="UP001626537">
    <property type="component" value="Chromosome"/>
</dbReference>
<dbReference type="InterPro" id="IPR046357">
    <property type="entry name" value="PPIase_dom_sf"/>
</dbReference>
<dbReference type="RefSeq" id="WP_407348790.1">
    <property type="nucleotide sequence ID" value="NZ_CP136864.1"/>
</dbReference>
<evidence type="ECO:0000256" key="2">
    <source>
        <dbReference type="ARBA" id="ARBA00022475"/>
    </source>
</evidence>
<comment type="similarity">
    <text evidence="8">Belongs to the PpiD chaperone family.</text>
</comment>
<keyword evidence="4 12" id="KW-0812">Transmembrane</keyword>
<dbReference type="InterPro" id="IPR023058">
    <property type="entry name" value="PPIase_PpiC_CS"/>
</dbReference>
<evidence type="ECO:0000313" key="15">
    <source>
        <dbReference type="Proteomes" id="UP001626537"/>
    </source>
</evidence>
<evidence type="ECO:0000256" key="4">
    <source>
        <dbReference type="ARBA" id="ARBA00022692"/>
    </source>
</evidence>
<comment type="subcellular location">
    <subcellularLocation>
        <location evidence="1">Cell inner membrane</location>
        <topology evidence="1">Single-pass type II membrane protein</topology>
        <orientation evidence="1">Periplasmic side</orientation>
    </subcellularLocation>
</comment>
<dbReference type="InterPro" id="IPR027304">
    <property type="entry name" value="Trigger_fact/SurA_dom_sf"/>
</dbReference>
<accession>A0ABZ0I3T6</accession>
<dbReference type="PROSITE" id="PS50198">
    <property type="entry name" value="PPIC_PPIASE_2"/>
    <property type="match status" value="1"/>
</dbReference>
<keyword evidence="3" id="KW-0997">Cell inner membrane</keyword>
<evidence type="ECO:0000256" key="7">
    <source>
        <dbReference type="ARBA" id="ARBA00023186"/>
    </source>
</evidence>
<dbReference type="InterPro" id="IPR052029">
    <property type="entry name" value="PpiD_chaperone"/>
</dbReference>
<evidence type="ECO:0000256" key="12">
    <source>
        <dbReference type="SAM" id="Phobius"/>
    </source>
</evidence>
<keyword evidence="11" id="KW-0697">Rotamase</keyword>
<evidence type="ECO:0000256" key="9">
    <source>
        <dbReference type="ARBA" id="ARBA00040743"/>
    </source>
</evidence>
<evidence type="ECO:0000256" key="6">
    <source>
        <dbReference type="ARBA" id="ARBA00023136"/>
    </source>
</evidence>
<protein>
    <recommendedName>
        <fullName evidence="9">Periplasmic chaperone PpiD</fullName>
    </recommendedName>
    <alternativeName>
        <fullName evidence="10">Periplasmic folding chaperone</fullName>
    </alternativeName>
</protein>
<evidence type="ECO:0000256" key="1">
    <source>
        <dbReference type="ARBA" id="ARBA00004382"/>
    </source>
</evidence>
<evidence type="ECO:0000259" key="13">
    <source>
        <dbReference type="PROSITE" id="PS50198"/>
    </source>
</evidence>
<feature type="domain" description="PpiC" evidence="13">
    <location>
        <begin position="263"/>
        <end position="358"/>
    </location>
</feature>
<proteinExistence type="inferred from homology"/>
<dbReference type="PANTHER" id="PTHR47529:SF1">
    <property type="entry name" value="PERIPLASMIC CHAPERONE PPID"/>
    <property type="match status" value="1"/>
</dbReference>
<evidence type="ECO:0000256" key="11">
    <source>
        <dbReference type="PROSITE-ProRule" id="PRU00278"/>
    </source>
</evidence>
<dbReference type="Gene3D" id="3.10.50.40">
    <property type="match status" value="1"/>
</dbReference>
<dbReference type="PANTHER" id="PTHR47529">
    <property type="entry name" value="PEPTIDYL-PROLYL CIS-TRANS ISOMERASE D"/>
    <property type="match status" value="1"/>
</dbReference>
<keyword evidence="7" id="KW-0143">Chaperone</keyword>
<gene>
    <name evidence="14" type="ORF">R0135_03035</name>
</gene>
<dbReference type="Pfam" id="PF13616">
    <property type="entry name" value="Rotamase_3"/>
    <property type="match status" value="1"/>
</dbReference>
<evidence type="ECO:0000256" key="10">
    <source>
        <dbReference type="ARBA" id="ARBA00042775"/>
    </source>
</evidence>
<reference evidence="14 15" key="1">
    <citation type="submission" date="2023-10" db="EMBL/GenBank/DDBJ databases">
        <title>Two novel species belonging to the OM43/NOR5 clade.</title>
        <authorList>
            <person name="Park M."/>
        </authorList>
    </citation>
    <scope>NUCLEOTIDE SEQUENCE [LARGE SCALE GENOMIC DNA]</scope>
    <source>
        <strain evidence="14 15">IMCC43200</strain>
    </source>
</reference>
<evidence type="ECO:0000313" key="14">
    <source>
        <dbReference type="EMBL" id="WOJ94152.1"/>
    </source>
</evidence>
<organism evidence="14 15">
    <name type="scientific">Congregibacter variabilis</name>
    <dbReference type="NCBI Taxonomy" id="3081200"/>
    <lineage>
        <taxon>Bacteria</taxon>
        <taxon>Pseudomonadati</taxon>
        <taxon>Pseudomonadota</taxon>
        <taxon>Gammaproteobacteria</taxon>
        <taxon>Cellvibrionales</taxon>
        <taxon>Halieaceae</taxon>
        <taxon>Congregibacter</taxon>
    </lineage>
</organism>
<dbReference type="Pfam" id="PF13624">
    <property type="entry name" value="SurA_N_3"/>
    <property type="match status" value="1"/>
</dbReference>
<dbReference type="SUPFAM" id="SSF109998">
    <property type="entry name" value="Triger factor/SurA peptide-binding domain-like"/>
    <property type="match status" value="1"/>
</dbReference>
<name>A0ABZ0I3T6_9GAMM</name>
<feature type="transmembrane region" description="Helical" evidence="12">
    <location>
        <begin position="12"/>
        <end position="30"/>
    </location>
</feature>
<sequence>MLQDIRANAQGTVAKVIIGLIVISFSIFGIESLLFSGGSNGVAEVNGEEISPFALQQELSVQQRRLLSILGDDADPALLDQAQLTQQALETLIQREIIKQAAKDMGLNTSDQAIGDIVASMQQFQIDGQFSPDLFQGALASAGFTPALFRERLAEDIEIGQLRAGIAGSDFGTDAELQLASSIALEGRDVRYISLPLFDFIASVELSDAAVEAFYDENPDRFQSEESVILEYLELGLDAYRKEVDEARLREEFELVRDEFELATEARVSHILIEGSDEDRADRIAQAQAALKEGMSFADVAAEFSDDIGSAQDGGDLGYTAGDTFPEAMEDAIAALAVGEQSDAVETEAGTHIILLTDRREGSSVSFEDVAAELEDRIQTRDAAADLLADVERLRDIAFNAADLDDPAEALGLDVQTSEPISRTQQEGLFSRPSVLQAAFSDDVLEAGHNSEVIELSPEQFVLLRVAERRPSALRPLAEVRSAIEVELRERLAKEAAAAQAMELLAALNEGSTVEEAANAAGLQWQVELGARRDSRSLPAVVRERLFAMPAPAEGSATREIVDADPDATYLVELARVSSGNPDGLAAQERDSLRQRIAGEAGGTVQQQFENSLRERAEIVVY</sequence>
<dbReference type="Gene3D" id="1.10.4030.10">
    <property type="entry name" value="Porin chaperone SurA, peptide-binding domain"/>
    <property type="match status" value="1"/>
</dbReference>
<dbReference type="InterPro" id="IPR000297">
    <property type="entry name" value="PPIase_PpiC"/>
</dbReference>
<keyword evidence="6 12" id="KW-0472">Membrane</keyword>
<evidence type="ECO:0000256" key="8">
    <source>
        <dbReference type="ARBA" id="ARBA00038408"/>
    </source>
</evidence>
<dbReference type="SUPFAM" id="SSF54534">
    <property type="entry name" value="FKBP-like"/>
    <property type="match status" value="1"/>
</dbReference>
<evidence type="ECO:0000256" key="3">
    <source>
        <dbReference type="ARBA" id="ARBA00022519"/>
    </source>
</evidence>
<keyword evidence="11" id="KW-0413">Isomerase</keyword>
<dbReference type="PROSITE" id="PS01096">
    <property type="entry name" value="PPIC_PPIASE_1"/>
    <property type="match status" value="1"/>
</dbReference>